<keyword evidence="3" id="KW-1185">Reference proteome</keyword>
<comment type="caution">
    <text evidence="2">The sequence shown here is derived from an EMBL/GenBank/DDBJ whole genome shotgun (WGS) entry which is preliminary data.</text>
</comment>
<protein>
    <recommendedName>
        <fullName evidence="4">Beta gamma crystallin protein</fullName>
    </recommendedName>
</protein>
<dbReference type="EMBL" id="VCHE01000025">
    <property type="protein sequence ID" value="KAB2576259.1"/>
    <property type="molecule type" value="Genomic_DNA"/>
</dbReference>
<dbReference type="InterPro" id="IPR011024">
    <property type="entry name" value="G_crystallin-like"/>
</dbReference>
<sequence length="158" mass="17160">MQLTTLISATLVACSGFAAAAPNAIPTTDLVMPTAASELPTTDYQGLSSEVGQEETHEVEKRGGGSNWVRHVKFCEHNNGGGVCNVKDFKPSTGCYNLWGWLNDKVSSIYLAPGTMCILYADTNCKGHWLKAFDPGYKNLKLSGEMNDRISSMNCYAR</sequence>
<feature type="chain" id="PRO_5024874648" description="Beta gamma crystallin protein" evidence="1">
    <location>
        <begin position="21"/>
        <end position="158"/>
    </location>
</feature>
<reference evidence="2 3" key="1">
    <citation type="journal article" date="2019" name="Sci. Rep.">
        <title>A multi-omics analysis of the grapevine pathogen Lasiodiplodia theobromae reveals that temperature affects the expression of virulence- and pathogenicity-related genes.</title>
        <authorList>
            <person name="Felix C."/>
            <person name="Meneses R."/>
            <person name="Goncalves M.F.M."/>
            <person name="Tilleman L."/>
            <person name="Duarte A.S."/>
            <person name="Jorrin-Novo J.V."/>
            <person name="Van de Peer Y."/>
            <person name="Deforce D."/>
            <person name="Van Nieuwerburgh F."/>
            <person name="Esteves A.C."/>
            <person name="Alves A."/>
        </authorList>
    </citation>
    <scope>NUCLEOTIDE SEQUENCE [LARGE SCALE GENOMIC DNA]</scope>
    <source>
        <strain evidence="2 3">LA-SOL3</strain>
    </source>
</reference>
<feature type="signal peptide" evidence="1">
    <location>
        <begin position="1"/>
        <end position="20"/>
    </location>
</feature>
<evidence type="ECO:0000313" key="2">
    <source>
        <dbReference type="EMBL" id="KAB2576259.1"/>
    </source>
</evidence>
<keyword evidence="1" id="KW-0732">Signal</keyword>
<gene>
    <name evidence="2" type="ORF">DBV05_g5138</name>
</gene>
<evidence type="ECO:0000313" key="3">
    <source>
        <dbReference type="Proteomes" id="UP000325902"/>
    </source>
</evidence>
<evidence type="ECO:0000256" key="1">
    <source>
        <dbReference type="SAM" id="SignalP"/>
    </source>
</evidence>
<proteinExistence type="predicted"/>
<accession>A0A5N5DEN6</accession>
<dbReference type="OrthoDB" id="3921233at2759"/>
<dbReference type="Proteomes" id="UP000325902">
    <property type="component" value="Unassembled WGS sequence"/>
</dbReference>
<organism evidence="2 3">
    <name type="scientific">Lasiodiplodia theobromae</name>
    <dbReference type="NCBI Taxonomy" id="45133"/>
    <lineage>
        <taxon>Eukaryota</taxon>
        <taxon>Fungi</taxon>
        <taxon>Dikarya</taxon>
        <taxon>Ascomycota</taxon>
        <taxon>Pezizomycotina</taxon>
        <taxon>Dothideomycetes</taxon>
        <taxon>Dothideomycetes incertae sedis</taxon>
        <taxon>Botryosphaeriales</taxon>
        <taxon>Botryosphaeriaceae</taxon>
        <taxon>Lasiodiplodia</taxon>
    </lineage>
</organism>
<dbReference type="AlphaFoldDB" id="A0A5N5DEN6"/>
<dbReference type="SUPFAM" id="SSF49695">
    <property type="entry name" value="gamma-Crystallin-like"/>
    <property type="match status" value="1"/>
</dbReference>
<dbReference type="Gene3D" id="2.60.20.10">
    <property type="entry name" value="Crystallins"/>
    <property type="match status" value="1"/>
</dbReference>
<evidence type="ECO:0008006" key="4">
    <source>
        <dbReference type="Google" id="ProtNLM"/>
    </source>
</evidence>
<name>A0A5N5DEN6_9PEZI</name>